<dbReference type="GO" id="GO:0006261">
    <property type="term" value="P:DNA-templated DNA replication"/>
    <property type="evidence" value="ECO:0007669"/>
    <property type="project" value="TreeGrafter"/>
</dbReference>
<dbReference type="GO" id="GO:0008623">
    <property type="term" value="C:CHRAC"/>
    <property type="evidence" value="ECO:0007669"/>
    <property type="project" value="TreeGrafter"/>
</dbReference>
<keyword evidence="2" id="KW-0539">Nucleus</keyword>
<dbReference type="OrthoDB" id="1291358at2759"/>
<dbReference type="GO" id="GO:0006338">
    <property type="term" value="P:chromatin remodeling"/>
    <property type="evidence" value="ECO:0007669"/>
    <property type="project" value="TreeGrafter"/>
</dbReference>
<dbReference type="AlphaFoldDB" id="A0A0T6BAF1"/>
<comment type="subcellular location">
    <subcellularLocation>
        <location evidence="1">Nucleus</location>
    </subcellularLocation>
</comment>
<evidence type="ECO:0000313" key="5">
    <source>
        <dbReference type="EMBL" id="KRT84304.1"/>
    </source>
</evidence>
<dbReference type="InterPro" id="IPR009072">
    <property type="entry name" value="Histone-fold"/>
</dbReference>
<dbReference type="PANTHER" id="PTHR10252">
    <property type="entry name" value="HISTONE-LIKE TRANSCRIPTION FACTOR CCAAT-RELATED"/>
    <property type="match status" value="1"/>
</dbReference>
<sequence>MTHLPQSRVRTIMKTADGADNIGKEAVFLSTRATEMFIKLLVKEGYRNTNSAKKLNYNNLVNVIHNKSRYEFLEIVIPKKITVRQYKELMAKKENRQQDKGSSDEHSNSDNDENNS</sequence>
<dbReference type="SUPFAM" id="SSF47113">
    <property type="entry name" value="Histone-fold"/>
    <property type="match status" value="1"/>
</dbReference>
<dbReference type="InterPro" id="IPR003958">
    <property type="entry name" value="CBFA_NFYB_domain"/>
</dbReference>
<dbReference type="EMBL" id="LJIG01002636">
    <property type="protein sequence ID" value="KRT84304.1"/>
    <property type="molecule type" value="Genomic_DNA"/>
</dbReference>
<reference evidence="5 6" key="1">
    <citation type="submission" date="2015-09" db="EMBL/GenBank/DDBJ databases">
        <title>Draft genome of the scarab beetle Oryctes borbonicus.</title>
        <authorList>
            <person name="Meyer J.M."/>
            <person name="Markov G.V."/>
            <person name="Baskaran P."/>
            <person name="Herrmann M."/>
            <person name="Sommer R.J."/>
            <person name="Roedelsperger C."/>
        </authorList>
    </citation>
    <scope>NUCLEOTIDE SEQUENCE [LARGE SCALE GENOMIC DNA]</scope>
    <source>
        <strain evidence="5">OB123</strain>
        <tissue evidence="5">Whole animal</tissue>
    </source>
</reference>
<keyword evidence="6" id="KW-1185">Reference proteome</keyword>
<dbReference type="Gene3D" id="1.10.20.10">
    <property type="entry name" value="Histone, subunit A"/>
    <property type="match status" value="1"/>
</dbReference>
<evidence type="ECO:0000313" key="6">
    <source>
        <dbReference type="Proteomes" id="UP000051574"/>
    </source>
</evidence>
<organism evidence="5 6">
    <name type="scientific">Oryctes borbonicus</name>
    <dbReference type="NCBI Taxonomy" id="1629725"/>
    <lineage>
        <taxon>Eukaryota</taxon>
        <taxon>Metazoa</taxon>
        <taxon>Ecdysozoa</taxon>
        <taxon>Arthropoda</taxon>
        <taxon>Hexapoda</taxon>
        <taxon>Insecta</taxon>
        <taxon>Pterygota</taxon>
        <taxon>Neoptera</taxon>
        <taxon>Endopterygota</taxon>
        <taxon>Coleoptera</taxon>
        <taxon>Polyphaga</taxon>
        <taxon>Scarabaeiformia</taxon>
        <taxon>Scarabaeidae</taxon>
        <taxon>Dynastinae</taxon>
        <taxon>Oryctes</taxon>
    </lineage>
</organism>
<feature type="compositionally biased region" description="Basic and acidic residues" evidence="3">
    <location>
        <begin position="92"/>
        <end position="109"/>
    </location>
</feature>
<dbReference type="Pfam" id="PF00808">
    <property type="entry name" value="CBFD_NFYB_HMF"/>
    <property type="match status" value="1"/>
</dbReference>
<evidence type="ECO:0000256" key="2">
    <source>
        <dbReference type="ARBA" id="ARBA00023242"/>
    </source>
</evidence>
<evidence type="ECO:0000256" key="1">
    <source>
        <dbReference type="ARBA" id="ARBA00004123"/>
    </source>
</evidence>
<feature type="non-terminal residue" evidence="5">
    <location>
        <position position="116"/>
    </location>
</feature>
<dbReference type="Proteomes" id="UP000051574">
    <property type="component" value="Unassembled WGS sequence"/>
</dbReference>
<evidence type="ECO:0000256" key="3">
    <source>
        <dbReference type="SAM" id="MobiDB-lite"/>
    </source>
</evidence>
<proteinExistence type="predicted"/>
<dbReference type="PANTHER" id="PTHR10252:SF54">
    <property type="entry name" value="CHROMATIN ACCESSIBILITY COMPLEX PROTEIN 1"/>
    <property type="match status" value="1"/>
</dbReference>
<name>A0A0T6BAF1_9SCAR</name>
<accession>A0A0T6BAF1</accession>
<dbReference type="CDD" id="cd22924">
    <property type="entry name" value="HFD_CHRAC1-like"/>
    <property type="match status" value="1"/>
</dbReference>
<feature type="domain" description="Transcription factor CBF/NF-Y/archaeal histone" evidence="4">
    <location>
        <begin position="3"/>
        <end position="54"/>
    </location>
</feature>
<evidence type="ECO:0000259" key="4">
    <source>
        <dbReference type="Pfam" id="PF00808"/>
    </source>
</evidence>
<comment type="caution">
    <text evidence="5">The sequence shown here is derived from an EMBL/GenBank/DDBJ whole genome shotgun (WGS) entry which is preliminary data.</text>
</comment>
<protein>
    <recommendedName>
        <fullName evidence="4">Transcription factor CBF/NF-Y/archaeal histone domain-containing protein</fullName>
    </recommendedName>
</protein>
<dbReference type="GO" id="GO:0046982">
    <property type="term" value="F:protein heterodimerization activity"/>
    <property type="evidence" value="ECO:0007669"/>
    <property type="project" value="InterPro"/>
</dbReference>
<dbReference type="InterPro" id="IPR050568">
    <property type="entry name" value="Transcr_DNA_Rep_Reg"/>
</dbReference>
<feature type="region of interest" description="Disordered" evidence="3">
    <location>
        <begin position="92"/>
        <end position="116"/>
    </location>
</feature>
<gene>
    <name evidence="5" type="ORF">AMK59_529</name>
</gene>